<evidence type="ECO:0000256" key="1">
    <source>
        <dbReference type="ARBA" id="ARBA00022553"/>
    </source>
</evidence>
<protein>
    <submittedName>
        <fullName evidence="4">Response regulator</fullName>
    </submittedName>
</protein>
<dbReference type="Pfam" id="PF00072">
    <property type="entry name" value="Response_reg"/>
    <property type="match status" value="1"/>
</dbReference>
<accession>A0ABT9A2N9</accession>
<dbReference type="Proteomes" id="UP001176468">
    <property type="component" value="Unassembled WGS sequence"/>
</dbReference>
<keyword evidence="5" id="KW-1185">Reference proteome</keyword>
<proteinExistence type="predicted"/>
<gene>
    <name evidence="4" type="ORF">Q5H94_15185</name>
</gene>
<dbReference type="InterPro" id="IPR001789">
    <property type="entry name" value="Sig_transdc_resp-reg_receiver"/>
</dbReference>
<dbReference type="SMART" id="SM00448">
    <property type="entry name" value="REC"/>
    <property type="match status" value="1"/>
</dbReference>
<dbReference type="InterPro" id="IPR050595">
    <property type="entry name" value="Bact_response_regulator"/>
</dbReference>
<dbReference type="PANTHER" id="PTHR44591">
    <property type="entry name" value="STRESS RESPONSE REGULATOR PROTEIN 1"/>
    <property type="match status" value="1"/>
</dbReference>
<keyword evidence="1 2" id="KW-0597">Phosphoprotein</keyword>
<evidence type="ECO:0000259" key="3">
    <source>
        <dbReference type="PROSITE" id="PS50110"/>
    </source>
</evidence>
<feature type="modified residue" description="4-aspartylphosphate" evidence="2">
    <location>
        <position position="64"/>
    </location>
</feature>
<dbReference type="EMBL" id="JAUQSZ010000011">
    <property type="protein sequence ID" value="MDO7843677.1"/>
    <property type="molecule type" value="Genomic_DNA"/>
</dbReference>
<evidence type="ECO:0000256" key="2">
    <source>
        <dbReference type="PROSITE-ProRule" id="PRU00169"/>
    </source>
</evidence>
<dbReference type="PROSITE" id="PS50110">
    <property type="entry name" value="RESPONSE_REGULATORY"/>
    <property type="match status" value="1"/>
</dbReference>
<dbReference type="Gene3D" id="3.40.50.2300">
    <property type="match status" value="1"/>
</dbReference>
<evidence type="ECO:0000313" key="5">
    <source>
        <dbReference type="Proteomes" id="UP001176468"/>
    </source>
</evidence>
<feature type="domain" description="Response regulatory" evidence="3">
    <location>
        <begin position="15"/>
        <end position="131"/>
    </location>
</feature>
<dbReference type="RefSeq" id="WP_304562138.1">
    <property type="nucleotide sequence ID" value="NZ_JAUQSZ010000011.1"/>
</dbReference>
<comment type="caution">
    <text evidence="4">The sequence shown here is derived from an EMBL/GenBank/DDBJ whole genome shotgun (WGS) entry which is preliminary data.</text>
</comment>
<dbReference type="SUPFAM" id="SSF52172">
    <property type="entry name" value="CheY-like"/>
    <property type="match status" value="1"/>
</dbReference>
<dbReference type="InterPro" id="IPR011006">
    <property type="entry name" value="CheY-like_superfamily"/>
</dbReference>
<evidence type="ECO:0000313" key="4">
    <source>
        <dbReference type="EMBL" id="MDO7843677.1"/>
    </source>
</evidence>
<dbReference type="PANTHER" id="PTHR44591:SF23">
    <property type="entry name" value="CHEY SUBFAMILY"/>
    <property type="match status" value="1"/>
</dbReference>
<name>A0ABT9A2N9_9SPHN</name>
<organism evidence="4 5">
    <name type="scientific">Sphingomonas immobilis</name>
    <dbReference type="NCBI Taxonomy" id="3063997"/>
    <lineage>
        <taxon>Bacteria</taxon>
        <taxon>Pseudomonadati</taxon>
        <taxon>Pseudomonadota</taxon>
        <taxon>Alphaproteobacteria</taxon>
        <taxon>Sphingomonadales</taxon>
        <taxon>Sphingomonadaceae</taxon>
        <taxon>Sphingomonas</taxon>
    </lineage>
</organism>
<reference evidence="4" key="1">
    <citation type="submission" date="2023-07" db="EMBL/GenBank/DDBJ databases">
        <authorList>
            <person name="Kim M.K."/>
        </authorList>
    </citation>
    <scope>NUCLEOTIDE SEQUENCE</scope>
    <source>
        <strain evidence="4">CA1-15</strain>
    </source>
</reference>
<sequence length="137" mass="15114">MSIPQSLRVAPTHQRVLIVDDIEDNRVLLERILARAGYETESCDSGARALRLIGLRRPDLVLLDWMMPGLSGIEVLKVIRETHTLKQLPIVMCTALGDRVSVVEAYGAGANDFIQKPVVPSSLVALVQQHLRRPLAA</sequence>